<evidence type="ECO:0008006" key="3">
    <source>
        <dbReference type="Google" id="ProtNLM"/>
    </source>
</evidence>
<proteinExistence type="predicted"/>
<reference evidence="1 2" key="1">
    <citation type="submission" date="2021-06" db="EMBL/GenBank/DDBJ databases">
        <title>A haploid diamondback moth (Plutella xylostella L.) genome assembly resolves 31 chromosomes and identifies a diamide resistance mutation.</title>
        <authorList>
            <person name="Ward C.M."/>
            <person name="Perry K.D."/>
            <person name="Baker G."/>
            <person name="Powis K."/>
            <person name="Heckel D.G."/>
            <person name="Baxter S.W."/>
        </authorList>
    </citation>
    <scope>NUCLEOTIDE SEQUENCE [LARGE SCALE GENOMIC DNA]</scope>
    <source>
        <strain evidence="1 2">LV</strain>
        <tissue evidence="1">Single pupa</tissue>
    </source>
</reference>
<evidence type="ECO:0000313" key="1">
    <source>
        <dbReference type="EMBL" id="KAG7304964.1"/>
    </source>
</evidence>
<name>A0ABQ7QIC3_PLUXY</name>
<evidence type="ECO:0000313" key="2">
    <source>
        <dbReference type="Proteomes" id="UP000823941"/>
    </source>
</evidence>
<organism evidence="1 2">
    <name type="scientific">Plutella xylostella</name>
    <name type="common">Diamondback moth</name>
    <name type="synonym">Plutella maculipennis</name>
    <dbReference type="NCBI Taxonomy" id="51655"/>
    <lineage>
        <taxon>Eukaryota</taxon>
        <taxon>Metazoa</taxon>
        <taxon>Ecdysozoa</taxon>
        <taxon>Arthropoda</taxon>
        <taxon>Hexapoda</taxon>
        <taxon>Insecta</taxon>
        <taxon>Pterygota</taxon>
        <taxon>Neoptera</taxon>
        <taxon>Endopterygota</taxon>
        <taxon>Lepidoptera</taxon>
        <taxon>Glossata</taxon>
        <taxon>Ditrysia</taxon>
        <taxon>Yponomeutoidea</taxon>
        <taxon>Plutellidae</taxon>
        <taxon>Plutella</taxon>
    </lineage>
</organism>
<protein>
    <recommendedName>
        <fullName evidence="3">DDE Tnp4 domain-containing protein</fullName>
    </recommendedName>
</protein>
<keyword evidence="2" id="KW-1185">Reference proteome</keyword>
<dbReference type="EMBL" id="JAHIBW010000014">
    <property type="protein sequence ID" value="KAG7304964.1"/>
    <property type="molecule type" value="Genomic_DNA"/>
</dbReference>
<gene>
    <name evidence="1" type="ORF">JYU34_010382</name>
</gene>
<dbReference type="Proteomes" id="UP000823941">
    <property type="component" value="Chromosome 14"/>
</dbReference>
<sequence length="65" mass="7344">MLCPKKYLLTPLPDPQTAAKRIYNKSQIRSRNVVERAFGVEKASPHRLTINGSGNLCTRRHLSPL</sequence>
<accession>A0ABQ7QIC3</accession>
<comment type="caution">
    <text evidence="1">The sequence shown here is derived from an EMBL/GenBank/DDBJ whole genome shotgun (WGS) entry which is preliminary data.</text>
</comment>